<dbReference type="EMBL" id="FZMO01000163">
    <property type="protein sequence ID" value="SNQ48394.1"/>
    <property type="molecule type" value="Genomic_DNA"/>
</dbReference>
<keyword evidence="2" id="KW-1185">Reference proteome</keyword>
<dbReference type="AlphaFoldDB" id="A0A2I2KRU9"/>
<reference evidence="1 2" key="1">
    <citation type="submission" date="2017-06" db="EMBL/GenBank/DDBJ databases">
        <authorList>
            <person name="Kim H.J."/>
            <person name="Triplett B.A."/>
        </authorList>
    </citation>
    <scope>NUCLEOTIDE SEQUENCE [LARGE SCALE GENOMIC DNA]</scope>
    <source>
        <strain evidence="1">FRACA_ARgP5</strain>
    </source>
</reference>
<organism evidence="1 2">
    <name type="scientific">Frankia canadensis</name>
    <dbReference type="NCBI Taxonomy" id="1836972"/>
    <lineage>
        <taxon>Bacteria</taxon>
        <taxon>Bacillati</taxon>
        <taxon>Actinomycetota</taxon>
        <taxon>Actinomycetes</taxon>
        <taxon>Frankiales</taxon>
        <taxon>Frankiaceae</taxon>
        <taxon>Frankia</taxon>
    </lineage>
</organism>
<sequence>MGALASADTGTGFPGDFYLARVTASVSAPTALIPALVPTASPVPEHLNAADAQMHRRLPEI</sequence>
<evidence type="ECO:0000313" key="1">
    <source>
        <dbReference type="EMBL" id="SNQ48394.1"/>
    </source>
</evidence>
<accession>A0A2I2KRU9</accession>
<gene>
    <name evidence="1" type="ORF">FRACA_2450008</name>
</gene>
<dbReference type="RefSeq" id="WP_101832080.1">
    <property type="nucleotide sequence ID" value="NZ_FZMO01000163.1"/>
</dbReference>
<evidence type="ECO:0000313" key="2">
    <source>
        <dbReference type="Proteomes" id="UP000234331"/>
    </source>
</evidence>
<proteinExistence type="predicted"/>
<protein>
    <submittedName>
        <fullName evidence="1">Uncharacterized protein</fullName>
    </submittedName>
</protein>
<name>A0A2I2KRU9_9ACTN</name>
<dbReference type="Proteomes" id="UP000234331">
    <property type="component" value="Unassembled WGS sequence"/>
</dbReference>